<evidence type="ECO:0000256" key="1">
    <source>
        <dbReference type="SAM" id="MobiDB-lite"/>
    </source>
</evidence>
<feature type="compositionally biased region" description="Gly residues" evidence="1">
    <location>
        <begin position="681"/>
        <end position="697"/>
    </location>
</feature>
<accession>A0A1X6WZA8</accession>
<feature type="region of interest" description="Disordered" evidence="1">
    <location>
        <begin position="543"/>
        <end position="606"/>
    </location>
</feature>
<evidence type="ECO:0000259" key="3">
    <source>
        <dbReference type="SMART" id="SM00460"/>
    </source>
</evidence>
<dbReference type="SUPFAM" id="SSF54001">
    <property type="entry name" value="Cysteine proteinases"/>
    <property type="match status" value="1"/>
</dbReference>
<dbReference type="Gene3D" id="3.10.620.30">
    <property type="match status" value="1"/>
</dbReference>
<dbReference type="GO" id="GO:0008233">
    <property type="term" value="F:peptidase activity"/>
    <property type="evidence" value="ECO:0007669"/>
    <property type="project" value="UniProtKB-KW"/>
</dbReference>
<dbReference type="Pfam" id="PF11992">
    <property type="entry name" value="TgpA_N"/>
    <property type="match status" value="1"/>
</dbReference>
<proteinExistence type="predicted"/>
<gene>
    <name evidence="4" type="ORF">FM110_04930</name>
</gene>
<dbReference type="Proteomes" id="UP000195981">
    <property type="component" value="Unassembled WGS sequence"/>
</dbReference>
<feature type="region of interest" description="Disordered" evidence="1">
    <location>
        <begin position="304"/>
        <end position="334"/>
    </location>
</feature>
<keyword evidence="4" id="KW-0645">Protease</keyword>
<dbReference type="PANTHER" id="PTHR42736">
    <property type="entry name" value="PROTEIN-GLUTAMINE GAMMA-GLUTAMYLTRANSFERASE"/>
    <property type="match status" value="1"/>
</dbReference>
<keyword evidence="5" id="KW-1185">Reference proteome</keyword>
<feature type="compositionally biased region" description="Low complexity" evidence="1">
    <location>
        <begin position="561"/>
        <end position="606"/>
    </location>
</feature>
<dbReference type="InterPro" id="IPR021878">
    <property type="entry name" value="TgpA_N"/>
</dbReference>
<evidence type="ECO:0000256" key="2">
    <source>
        <dbReference type="SAM" id="Phobius"/>
    </source>
</evidence>
<dbReference type="OrthoDB" id="9804023at2"/>
<keyword evidence="2" id="KW-0812">Transmembrane</keyword>
<feature type="transmembrane region" description="Helical" evidence="2">
    <location>
        <begin position="213"/>
        <end position="233"/>
    </location>
</feature>
<feature type="transmembrane region" description="Helical" evidence="2">
    <location>
        <begin position="614"/>
        <end position="633"/>
    </location>
</feature>
<dbReference type="GO" id="GO:0006508">
    <property type="term" value="P:proteolysis"/>
    <property type="evidence" value="ECO:0007669"/>
    <property type="project" value="UniProtKB-KW"/>
</dbReference>
<dbReference type="InterPro" id="IPR002931">
    <property type="entry name" value="Transglutaminase-like"/>
</dbReference>
<feature type="transmembrane region" description="Helical" evidence="2">
    <location>
        <begin position="187"/>
        <end position="206"/>
    </location>
</feature>
<protein>
    <submittedName>
        <fullName evidence="4">Transglutaminase-like enzymes, putative cysteine proteases</fullName>
    </submittedName>
</protein>
<evidence type="ECO:0000313" key="5">
    <source>
        <dbReference type="Proteomes" id="UP000195981"/>
    </source>
</evidence>
<dbReference type="PANTHER" id="PTHR42736:SF1">
    <property type="entry name" value="PROTEIN-GLUTAMINE GAMMA-GLUTAMYLTRANSFERASE"/>
    <property type="match status" value="1"/>
</dbReference>
<dbReference type="RefSeq" id="WP_087103220.1">
    <property type="nucleotide sequence ID" value="NZ_FWFG01000048.1"/>
</dbReference>
<dbReference type="InterPro" id="IPR052901">
    <property type="entry name" value="Bact_TGase-like"/>
</dbReference>
<dbReference type="AlphaFoldDB" id="A0A1X6WZA8"/>
<keyword evidence="2" id="KW-1133">Transmembrane helix</keyword>
<sequence length="776" mass="80244">MSAATRTGDRRSTDRPGAADRLRPALRALAVLIALLLACPPLALLLEPPGPLLVTAVGGLAITAPGLLVRALGPRWLPVPLAQMLGLGLAILATEAATGTLALGPSLTSAITGQVDLIGRGLLQLGSAAPPARVHGGGLITLILLLGLIALVLDTLVVDLDRPGPAGLTLTAFALAPVLMVPDGGPWWTIAGPIAGALLLWLLPSLASIRGTVVAAVASAAVLGLGPVLAPVLPTAAVPQGPVTAGMLAQWGLGGSAGPVMIDDSVSVRRDLQQAQETEVLRYRTDDPQPGYLRLHTLTAYADGDWQRGLGSPGQQASSDRMSAPEPPEGTHRYDLSVTDLASDTLPAPDRIRWADTGTLGIPADRDGRGELALDSREPRPLAGTTYAVAAAPAPADAESLRAVAPEDLTGPLDSGEITAEVPPLVASLARQVREDSGAQTVYDLALAYEDYFRGSFAYDLQARTPLGEDPVVSFLHDRRGYCEQFAATFALMMIAEGHPARVAIGFTAGTAQGDEHVVTSRNAHAWPEVWFGPELGWIRFEPTPAAAPSGIDRPDRDASADAAEPTATPEPTTSAAQDPTPEGAAPTAPAPTASSTSAAATQSPSTAGRIPQAALGAVLGLLALAGGAIALVRARRRAVERRWEQAAAATEPERATALLAWDELERTLARRRRWRPRGAGTPGAGAPGRGARGGGSPERLDPSLPPRAALADLLAQRERAGLAVEDEDRAAAAHLGAAVARARYAPSRSSGAVERLAAIRADAERLSARPRRDRG</sequence>
<dbReference type="InterPro" id="IPR038765">
    <property type="entry name" value="Papain-like_cys_pep_sf"/>
</dbReference>
<reference evidence="4 5" key="1">
    <citation type="submission" date="2017-02" db="EMBL/GenBank/DDBJ databases">
        <authorList>
            <person name="Peterson S.W."/>
        </authorList>
    </citation>
    <scope>NUCLEOTIDE SEQUENCE [LARGE SCALE GENOMIC DNA]</scope>
    <source>
        <strain evidence="4 5">CIP104813</strain>
    </source>
</reference>
<name>A0A1X6WZA8_9MICO</name>
<keyword evidence="4" id="KW-0378">Hydrolase</keyword>
<dbReference type="Pfam" id="PF01841">
    <property type="entry name" value="Transglut_core"/>
    <property type="match status" value="1"/>
</dbReference>
<evidence type="ECO:0000313" key="4">
    <source>
        <dbReference type="EMBL" id="SLM90442.1"/>
    </source>
</evidence>
<feature type="transmembrane region" description="Helical" evidence="2">
    <location>
        <begin position="52"/>
        <end position="72"/>
    </location>
</feature>
<organism evidence="4 5">
    <name type="scientific">Brachybacterium nesterenkovii</name>
    <dbReference type="NCBI Taxonomy" id="47847"/>
    <lineage>
        <taxon>Bacteria</taxon>
        <taxon>Bacillati</taxon>
        <taxon>Actinomycetota</taxon>
        <taxon>Actinomycetes</taxon>
        <taxon>Micrococcales</taxon>
        <taxon>Dermabacteraceae</taxon>
        <taxon>Brachybacterium</taxon>
    </lineage>
</organism>
<dbReference type="EMBL" id="FWFG01000048">
    <property type="protein sequence ID" value="SLM90442.1"/>
    <property type="molecule type" value="Genomic_DNA"/>
</dbReference>
<feature type="transmembrane region" description="Helical" evidence="2">
    <location>
        <begin position="165"/>
        <end position="181"/>
    </location>
</feature>
<keyword evidence="2" id="KW-0472">Membrane</keyword>
<feature type="transmembrane region" description="Helical" evidence="2">
    <location>
        <begin position="84"/>
        <end position="103"/>
    </location>
</feature>
<feature type="domain" description="Transglutaminase-like" evidence="3">
    <location>
        <begin position="475"/>
        <end position="545"/>
    </location>
</feature>
<feature type="transmembrane region" description="Helical" evidence="2">
    <location>
        <begin position="25"/>
        <end position="46"/>
    </location>
</feature>
<dbReference type="SMART" id="SM00460">
    <property type="entry name" value="TGc"/>
    <property type="match status" value="1"/>
</dbReference>
<feature type="region of interest" description="Disordered" evidence="1">
    <location>
        <begin position="673"/>
        <end position="706"/>
    </location>
</feature>
<feature type="transmembrane region" description="Helical" evidence="2">
    <location>
        <begin position="134"/>
        <end position="153"/>
    </location>
</feature>